<dbReference type="GO" id="GO:0043565">
    <property type="term" value="F:sequence-specific DNA binding"/>
    <property type="evidence" value="ECO:0007669"/>
    <property type="project" value="TreeGrafter"/>
</dbReference>
<organism evidence="6 7">
    <name type="scientific">Shewanella salipaludis</name>
    <dbReference type="NCBI Taxonomy" id="2723052"/>
    <lineage>
        <taxon>Bacteria</taxon>
        <taxon>Pseudomonadati</taxon>
        <taxon>Pseudomonadota</taxon>
        <taxon>Gammaproteobacteria</taxon>
        <taxon>Alteromonadales</taxon>
        <taxon>Shewanellaceae</taxon>
        <taxon>Shewanella</taxon>
    </lineage>
</organism>
<dbReference type="GO" id="GO:0003700">
    <property type="term" value="F:DNA-binding transcription factor activity"/>
    <property type="evidence" value="ECO:0007669"/>
    <property type="project" value="InterPro"/>
</dbReference>
<dbReference type="Pfam" id="PF00126">
    <property type="entry name" value="HTH_1"/>
    <property type="match status" value="1"/>
</dbReference>
<comment type="caution">
    <text evidence="6">The sequence shown here is derived from an EMBL/GenBank/DDBJ whole genome shotgun (WGS) entry which is preliminary data.</text>
</comment>
<evidence type="ECO:0000259" key="5">
    <source>
        <dbReference type="PROSITE" id="PS50931"/>
    </source>
</evidence>
<dbReference type="PROSITE" id="PS50931">
    <property type="entry name" value="HTH_LYSR"/>
    <property type="match status" value="1"/>
</dbReference>
<comment type="similarity">
    <text evidence="1">Belongs to the LysR transcriptional regulatory family.</text>
</comment>
<evidence type="ECO:0000256" key="4">
    <source>
        <dbReference type="ARBA" id="ARBA00023163"/>
    </source>
</evidence>
<evidence type="ECO:0000256" key="3">
    <source>
        <dbReference type="ARBA" id="ARBA00023125"/>
    </source>
</evidence>
<dbReference type="PANTHER" id="PTHR30537:SF35">
    <property type="entry name" value="TRANSCRIPTIONAL REGULATORY PROTEIN"/>
    <property type="match status" value="1"/>
</dbReference>
<keyword evidence="3" id="KW-0238">DNA-binding</keyword>
<dbReference type="InterPro" id="IPR000847">
    <property type="entry name" value="LysR_HTH_N"/>
</dbReference>
<dbReference type="Gene3D" id="3.40.190.290">
    <property type="match status" value="1"/>
</dbReference>
<dbReference type="RefSeq" id="WP_169563027.1">
    <property type="nucleotide sequence ID" value="NZ_JAAXYH010000002.1"/>
</dbReference>
<keyword evidence="4" id="KW-0804">Transcription</keyword>
<keyword evidence="2" id="KW-0805">Transcription regulation</keyword>
<dbReference type="AlphaFoldDB" id="A0A972JKG5"/>
<sequence length="295" mass="32771">MDLIDGLKAFVATAQTGSFTDAAEQLGISNRLTSKYVGQLEEKLGVLLLQRTTRKVGVTPSGQELLAKAPAILDELDELLGAMSDDSQGLTGVLRIAAPVTFGEMFISDILSRFSTLHPKLSIDLRLSDEHVDLAKEGFDLAFRIGEPEIVTLKARKLGEVTSLLVASADYLSKNKAPETPLDLKMHQCIVDTNRRDASRWSFYKNGEEYTFAPSRNLLVNSARIAKEWALNGRGIALCPSFVLQEEIESKMLIPLLSDYSMKTHPLYVVYLSHNIVPKKVRTLIDFAIEDFRKK</sequence>
<dbReference type="GO" id="GO:0006351">
    <property type="term" value="P:DNA-templated transcription"/>
    <property type="evidence" value="ECO:0007669"/>
    <property type="project" value="TreeGrafter"/>
</dbReference>
<reference evidence="6" key="1">
    <citation type="submission" date="2020-04" db="EMBL/GenBank/DDBJ databases">
        <title>Description of Shewanella salipaludis sp. nov., isolated from a salt marsh.</title>
        <authorList>
            <person name="Park S."/>
            <person name="Yoon J.-H."/>
        </authorList>
    </citation>
    <scope>NUCLEOTIDE SEQUENCE</scope>
    <source>
        <strain evidence="6">SHSM-M6</strain>
    </source>
</reference>
<dbReference type="InterPro" id="IPR036390">
    <property type="entry name" value="WH_DNA-bd_sf"/>
</dbReference>
<gene>
    <name evidence="6" type="ORF">HC757_04070</name>
</gene>
<protein>
    <submittedName>
        <fullName evidence="6">LysR family transcriptional regulator</fullName>
    </submittedName>
</protein>
<accession>A0A972JKG5</accession>
<evidence type="ECO:0000256" key="2">
    <source>
        <dbReference type="ARBA" id="ARBA00023015"/>
    </source>
</evidence>
<dbReference type="InterPro" id="IPR005119">
    <property type="entry name" value="LysR_subst-bd"/>
</dbReference>
<evidence type="ECO:0000313" key="6">
    <source>
        <dbReference type="EMBL" id="NMH64342.1"/>
    </source>
</evidence>
<dbReference type="PANTHER" id="PTHR30537">
    <property type="entry name" value="HTH-TYPE TRANSCRIPTIONAL REGULATOR"/>
    <property type="match status" value="1"/>
</dbReference>
<dbReference type="SUPFAM" id="SSF53850">
    <property type="entry name" value="Periplasmic binding protein-like II"/>
    <property type="match status" value="1"/>
</dbReference>
<dbReference type="FunFam" id="1.10.10.10:FF:000001">
    <property type="entry name" value="LysR family transcriptional regulator"/>
    <property type="match status" value="1"/>
</dbReference>
<dbReference type="Proteomes" id="UP000737113">
    <property type="component" value="Unassembled WGS sequence"/>
</dbReference>
<evidence type="ECO:0000256" key="1">
    <source>
        <dbReference type="ARBA" id="ARBA00009437"/>
    </source>
</evidence>
<proteinExistence type="inferred from homology"/>
<evidence type="ECO:0000313" key="7">
    <source>
        <dbReference type="Proteomes" id="UP000737113"/>
    </source>
</evidence>
<dbReference type="Pfam" id="PF03466">
    <property type="entry name" value="LysR_substrate"/>
    <property type="match status" value="1"/>
</dbReference>
<dbReference type="InterPro" id="IPR036388">
    <property type="entry name" value="WH-like_DNA-bd_sf"/>
</dbReference>
<dbReference type="Gene3D" id="1.10.10.10">
    <property type="entry name" value="Winged helix-like DNA-binding domain superfamily/Winged helix DNA-binding domain"/>
    <property type="match status" value="1"/>
</dbReference>
<dbReference type="InterPro" id="IPR058163">
    <property type="entry name" value="LysR-type_TF_proteobact-type"/>
</dbReference>
<feature type="domain" description="HTH lysR-type" evidence="5">
    <location>
        <begin position="1"/>
        <end position="59"/>
    </location>
</feature>
<name>A0A972JKG5_9GAMM</name>
<dbReference type="CDD" id="cd08422">
    <property type="entry name" value="PBP2_CrgA_like"/>
    <property type="match status" value="1"/>
</dbReference>
<dbReference type="EMBL" id="JAAXYH010000002">
    <property type="protein sequence ID" value="NMH64342.1"/>
    <property type="molecule type" value="Genomic_DNA"/>
</dbReference>
<keyword evidence="7" id="KW-1185">Reference proteome</keyword>
<dbReference type="SUPFAM" id="SSF46785">
    <property type="entry name" value="Winged helix' DNA-binding domain"/>
    <property type="match status" value="1"/>
</dbReference>